<dbReference type="Pfam" id="PF00072">
    <property type="entry name" value="Response_reg"/>
    <property type="match status" value="1"/>
</dbReference>
<dbReference type="Proteomes" id="UP000050277">
    <property type="component" value="Unassembled WGS sequence"/>
</dbReference>
<dbReference type="SMART" id="SM00448">
    <property type="entry name" value="REC"/>
    <property type="match status" value="1"/>
</dbReference>
<sequence length="126" mass="13600">MQPTIVLVDDESAIVSILEEFLTDEGYTVVSFSSGAMLMAYLTQQIPQLILTDANLPDMHGGSIGSQLAVNQATSGIPIIVMSGYNAQALDLDDYAGSFLAKPFDLDYLLLLIKQLLHRPTNNAVP</sequence>
<evidence type="ECO:0000313" key="4">
    <source>
        <dbReference type="EMBL" id="KPL80498.1"/>
    </source>
</evidence>
<dbReference type="InterPro" id="IPR050595">
    <property type="entry name" value="Bact_response_regulator"/>
</dbReference>
<dbReference type="EMBL" id="LGKP01000038">
    <property type="protein sequence ID" value="KPL80498.1"/>
    <property type="molecule type" value="Genomic_DNA"/>
</dbReference>
<dbReference type="InterPro" id="IPR011006">
    <property type="entry name" value="CheY-like_superfamily"/>
</dbReference>
<dbReference type="GO" id="GO:0000160">
    <property type="term" value="P:phosphorelay signal transduction system"/>
    <property type="evidence" value="ECO:0007669"/>
    <property type="project" value="InterPro"/>
</dbReference>
<organism evidence="4 5">
    <name type="scientific">Herpetosiphon geysericola</name>
    <dbReference type="NCBI Taxonomy" id="70996"/>
    <lineage>
        <taxon>Bacteria</taxon>
        <taxon>Bacillati</taxon>
        <taxon>Chloroflexota</taxon>
        <taxon>Chloroflexia</taxon>
        <taxon>Herpetosiphonales</taxon>
        <taxon>Herpetosiphonaceae</taxon>
        <taxon>Herpetosiphon</taxon>
    </lineage>
</organism>
<evidence type="ECO:0000256" key="2">
    <source>
        <dbReference type="PROSITE-ProRule" id="PRU00169"/>
    </source>
</evidence>
<dbReference type="Gene3D" id="3.40.50.2300">
    <property type="match status" value="1"/>
</dbReference>
<dbReference type="PANTHER" id="PTHR44591:SF3">
    <property type="entry name" value="RESPONSE REGULATORY DOMAIN-CONTAINING PROTEIN"/>
    <property type="match status" value="1"/>
</dbReference>
<dbReference type="AlphaFoldDB" id="A0A0N8GPC3"/>
<proteinExistence type="predicted"/>
<reference evidence="4 5" key="1">
    <citation type="submission" date="2015-07" db="EMBL/GenBank/DDBJ databases">
        <title>Whole genome sequence of Herpetosiphon geysericola DSM 7119.</title>
        <authorList>
            <person name="Hemp J."/>
            <person name="Ward L.M."/>
            <person name="Pace L.A."/>
            <person name="Fischer W.W."/>
        </authorList>
    </citation>
    <scope>NUCLEOTIDE SEQUENCE [LARGE SCALE GENOMIC DNA]</scope>
    <source>
        <strain evidence="4 5">DSM 7119</strain>
    </source>
</reference>
<feature type="modified residue" description="4-aspartylphosphate" evidence="2">
    <location>
        <position position="53"/>
    </location>
</feature>
<dbReference type="PANTHER" id="PTHR44591">
    <property type="entry name" value="STRESS RESPONSE REGULATOR PROTEIN 1"/>
    <property type="match status" value="1"/>
</dbReference>
<dbReference type="OrthoDB" id="795853at2"/>
<gene>
    <name evidence="4" type="ORF">SE18_23855</name>
</gene>
<dbReference type="InterPro" id="IPR001789">
    <property type="entry name" value="Sig_transdc_resp-reg_receiver"/>
</dbReference>
<evidence type="ECO:0000259" key="3">
    <source>
        <dbReference type="PROSITE" id="PS50110"/>
    </source>
</evidence>
<dbReference type="STRING" id="70996.SE18_23855"/>
<name>A0A0N8GPC3_9CHLR</name>
<accession>A0A0N8GPC3</accession>
<dbReference type="SUPFAM" id="SSF52172">
    <property type="entry name" value="CheY-like"/>
    <property type="match status" value="1"/>
</dbReference>
<dbReference type="PROSITE" id="PS50110">
    <property type="entry name" value="RESPONSE_REGULATORY"/>
    <property type="match status" value="1"/>
</dbReference>
<feature type="domain" description="Response regulatory" evidence="3">
    <location>
        <begin position="4"/>
        <end position="117"/>
    </location>
</feature>
<comment type="caution">
    <text evidence="4">The sequence shown here is derived from an EMBL/GenBank/DDBJ whole genome shotgun (WGS) entry which is preliminary data.</text>
</comment>
<keyword evidence="1 2" id="KW-0597">Phosphoprotein</keyword>
<keyword evidence="5" id="KW-1185">Reference proteome</keyword>
<protein>
    <recommendedName>
        <fullName evidence="3">Response regulatory domain-containing protein</fullName>
    </recommendedName>
</protein>
<dbReference type="RefSeq" id="WP_054536984.1">
    <property type="nucleotide sequence ID" value="NZ_LGKP01000038.1"/>
</dbReference>
<evidence type="ECO:0000313" key="5">
    <source>
        <dbReference type="Proteomes" id="UP000050277"/>
    </source>
</evidence>
<evidence type="ECO:0000256" key="1">
    <source>
        <dbReference type="ARBA" id="ARBA00022553"/>
    </source>
</evidence>